<keyword evidence="3" id="KW-1185">Reference proteome</keyword>
<proteinExistence type="predicted"/>
<protein>
    <submittedName>
        <fullName evidence="2">Uncharacterized protein</fullName>
    </submittedName>
</protein>
<accession>A0ABW2AN27</accession>
<dbReference type="Proteomes" id="UP001596298">
    <property type="component" value="Unassembled WGS sequence"/>
</dbReference>
<evidence type="ECO:0000256" key="1">
    <source>
        <dbReference type="SAM" id="MobiDB-lite"/>
    </source>
</evidence>
<evidence type="ECO:0000313" key="3">
    <source>
        <dbReference type="Proteomes" id="UP001596298"/>
    </source>
</evidence>
<organism evidence="2 3">
    <name type="scientific">Flexivirga alba</name>
    <dbReference type="NCBI Taxonomy" id="702742"/>
    <lineage>
        <taxon>Bacteria</taxon>
        <taxon>Bacillati</taxon>
        <taxon>Actinomycetota</taxon>
        <taxon>Actinomycetes</taxon>
        <taxon>Micrococcales</taxon>
        <taxon>Dermacoccaceae</taxon>
        <taxon>Flexivirga</taxon>
    </lineage>
</organism>
<gene>
    <name evidence="2" type="ORF">ACFQDH_23025</name>
</gene>
<dbReference type="EMBL" id="JBHSWH010000001">
    <property type="protein sequence ID" value="MFC6708029.1"/>
    <property type="molecule type" value="Genomic_DNA"/>
</dbReference>
<feature type="region of interest" description="Disordered" evidence="1">
    <location>
        <begin position="29"/>
        <end position="57"/>
    </location>
</feature>
<reference evidence="3" key="1">
    <citation type="journal article" date="2019" name="Int. J. Syst. Evol. Microbiol.">
        <title>The Global Catalogue of Microorganisms (GCM) 10K type strain sequencing project: providing services to taxonomists for standard genome sequencing and annotation.</title>
        <authorList>
            <consortium name="The Broad Institute Genomics Platform"/>
            <consortium name="The Broad Institute Genome Sequencing Center for Infectious Disease"/>
            <person name="Wu L."/>
            <person name="Ma J."/>
        </authorList>
    </citation>
    <scope>NUCLEOTIDE SEQUENCE [LARGE SCALE GENOMIC DNA]</scope>
    <source>
        <strain evidence="3">CCUG 58127</strain>
    </source>
</reference>
<comment type="caution">
    <text evidence="2">The sequence shown here is derived from an EMBL/GenBank/DDBJ whole genome shotgun (WGS) entry which is preliminary data.</text>
</comment>
<evidence type="ECO:0000313" key="2">
    <source>
        <dbReference type="EMBL" id="MFC6708029.1"/>
    </source>
</evidence>
<dbReference type="RefSeq" id="WP_382404693.1">
    <property type="nucleotide sequence ID" value="NZ_JBHSWH010000001.1"/>
</dbReference>
<name>A0ABW2AN27_9MICO</name>
<sequence length="57" mass="5822">MTLALTAQDSLAVTYASAFAADLRVVKLPPVSTQDPSSDGPYDANKLGGKAVPEGSK</sequence>